<dbReference type="PANTHER" id="PTHR30098:SF2">
    <property type="entry name" value="LEUCYL_PHENYLALANYL-TRNA--PROTEIN TRANSFERASE"/>
    <property type="match status" value="1"/>
</dbReference>
<comment type="function">
    <text evidence="4">Functions in the N-end rule pathway of protein degradation where it conjugates Leu, Phe and, less efficiently, Met from aminoacyl-tRNAs to the N-termini of proteins containing an N-terminal arginine or lysine.</text>
</comment>
<dbReference type="EMBL" id="CP144913">
    <property type="protein sequence ID" value="WXB77762.1"/>
    <property type="molecule type" value="Genomic_DNA"/>
</dbReference>
<dbReference type="NCBIfam" id="TIGR00667">
    <property type="entry name" value="aat"/>
    <property type="match status" value="1"/>
</dbReference>
<comment type="catalytic activity">
    <reaction evidence="4">
        <text>N-terminal L-arginyl-[protein] + L-leucyl-tRNA(Leu) = N-terminal L-leucyl-L-arginyl-[protein] + tRNA(Leu) + H(+)</text>
        <dbReference type="Rhea" id="RHEA:50416"/>
        <dbReference type="Rhea" id="RHEA-COMP:9613"/>
        <dbReference type="Rhea" id="RHEA-COMP:9622"/>
        <dbReference type="Rhea" id="RHEA-COMP:12672"/>
        <dbReference type="Rhea" id="RHEA-COMP:12673"/>
        <dbReference type="ChEBI" id="CHEBI:15378"/>
        <dbReference type="ChEBI" id="CHEBI:64719"/>
        <dbReference type="ChEBI" id="CHEBI:78442"/>
        <dbReference type="ChEBI" id="CHEBI:78494"/>
        <dbReference type="ChEBI" id="CHEBI:133044"/>
        <dbReference type="EC" id="2.3.2.6"/>
    </reaction>
</comment>
<protein>
    <recommendedName>
        <fullName evidence="4">Leucyl/phenylalanyl-tRNA--protein transferase</fullName>
        <ecNumber evidence="4">2.3.2.6</ecNumber>
    </recommendedName>
    <alternativeName>
        <fullName evidence="4">L/F-transferase</fullName>
    </alternativeName>
    <alternativeName>
        <fullName evidence="4">Leucyltransferase</fullName>
    </alternativeName>
    <alternativeName>
        <fullName evidence="4">Phenyalanyltransferase</fullName>
    </alternativeName>
</protein>
<evidence type="ECO:0000256" key="4">
    <source>
        <dbReference type="HAMAP-Rule" id="MF_00688"/>
    </source>
</evidence>
<dbReference type="InterPro" id="IPR004616">
    <property type="entry name" value="Leu/Phe-tRNA_Trfase"/>
</dbReference>
<keyword evidence="2 4" id="KW-0808">Transferase</keyword>
<dbReference type="GO" id="GO:0008914">
    <property type="term" value="F:leucyl-tRNA--protein transferase activity"/>
    <property type="evidence" value="ECO:0007669"/>
    <property type="project" value="UniProtKB-EC"/>
</dbReference>
<dbReference type="PANTHER" id="PTHR30098">
    <property type="entry name" value="LEUCYL/PHENYLALANYL-TRNA--PROTEIN TRANSFERASE"/>
    <property type="match status" value="1"/>
</dbReference>
<comment type="similarity">
    <text evidence="4">Belongs to the L/F-transferase family.</text>
</comment>
<evidence type="ECO:0000313" key="6">
    <source>
        <dbReference type="Proteomes" id="UP001382727"/>
    </source>
</evidence>
<comment type="subcellular location">
    <subcellularLocation>
        <location evidence="4">Cytoplasm</location>
    </subcellularLocation>
</comment>
<dbReference type="InterPro" id="IPR042203">
    <property type="entry name" value="Leu/Phe-tRNA_Trfase_C"/>
</dbReference>
<comment type="catalytic activity">
    <reaction evidence="4">
        <text>N-terminal L-lysyl-[protein] + L-leucyl-tRNA(Leu) = N-terminal L-leucyl-L-lysyl-[protein] + tRNA(Leu) + H(+)</text>
        <dbReference type="Rhea" id="RHEA:12340"/>
        <dbReference type="Rhea" id="RHEA-COMP:9613"/>
        <dbReference type="Rhea" id="RHEA-COMP:9622"/>
        <dbReference type="Rhea" id="RHEA-COMP:12670"/>
        <dbReference type="Rhea" id="RHEA-COMP:12671"/>
        <dbReference type="ChEBI" id="CHEBI:15378"/>
        <dbReference type="ChEBI" id="CHEBI:65249"/>
        <dbReference type="ChEBI" id="CHEBI:78442"/>
        <dbReference type="ChEBI" id="CHEBI:78494"/>
        <dbReference type="ChEBI" id="CHEBI:133043"/>
        <dbReference type="EC" id="2.3.2.6"/>
    </reaction>
</comment>
<dbReference type="Gene3D" id="3.40.630.70">
    <property type="entry name" value="Leucyl/phenylalanyl-tRNA-protein transferase, C-terminal domain"/>
    <property type="match status" value="1"/>
</dbReference>
<dbReference type="Pfam" id="PF03588">
    <property type="entry name" value="Leu_Phe_trans"/>
    <property type="match status" value="1"/>
</dbReference>
<dbReference type="InterPro" id="IPR016181">
    <property type="entry name" value="Acyl_CoA_acyltransferase"/>
</dbReference>
<dbReference type="EC" id="2.3.2.6" evidence="4"/>
<comment type="catalytic activity">
    <reaction evidence="4">
        <text>L-phenylalanyl-tRNA(Phe) + an N-terminal L-alpha-aminoacyl-[protein] = an N-terminal L-phenylalanyl-L-alpha-aminoacyl-[protein] + tRNA(Phe)</text>
        <dbReference type="Rhea" id="RHEA:43632"/>
        <dbReference type="Rhea" id="RHEA-COMP:9668"/>
        <dbReference type="Rhea" id="RHEA-COMP:9699"/>
        <dbReference type="Rhea" id="RHEA-COMP:10636"/>
        <dbReference type="Rhea" id="RHEA-COMP:10637"/>
        <dbReference type="ChEBI" id="CHEBI:78442"/>
        <dbReference type="ChEBI" id="CHEBI:78531"/>
        <dbReference type="ChEBI" id="CHEBI:78597"/>
        <dbReference type="ChEBI" id="CHEBI:83561"/>
        <dbReference type="EC" id="2.3.2.6"/>
    </reaction>
</comment>
<evidence type="ECO:0000313" key="5">
    <source>
        <dbReference type="EMBL" id="WXB77762.1"/>
    </source>
</evidence>
<dbReference type="Proteomes" id="UP001382727">
    <property type="component" value="Chromosome"/>
</dbReference>
<dbReference type="HAMAP" id="MF_00688">
    <property type="entry name" value="Leu_Phe_trans"/>
    <property type="match status" value="1"/>
</dbReference>
<accession>A0ABZ2MKY8</accession>
<name>A0ABZ2MKY8_9MICO</name>
<dbReference type="InterPro" id="IPR042221">
    <property type="entry name" value="Leu/Phe-tRNA_Trfase_N"/>
</dbReference>
<keyword evidence="6" id="KW-1185">Reference proteome</keyword>
<gene>
    <name evidence="4 5" type="primary">aat</name>
    <name evidence="5" type="ORF">V1351_06715</name>
</gene>
<dbReference type="RefSeq" id="WP_338751951.1">
    <property type="nucleotide sequence ID" value="NZ_CP144913.1"/>
</dbReference>
<proteinExistence type="inferred from homology"/>
<keyword evidence="3 4" id="KW-0012">Acyltransferase</keyword>
<evidence type="ECO:0000256" key="3">
    <source>
        <dbReference type="ARBA" id="ARBA00023315"/>
    </source>
</evidence>
<dbReference type="SUPFAM" id="SSF55729">
    <property type="entry name" value="Acyl-CoA N-acyltransferases (Nat)"/>
    <property type="match status" value="1"/>
</dbReference>
<keyword evidence="1 4" id="KW-0963">Cytoplasm</keyword>
<organism evidence="5 6">
    <name type="scientific">Janibacter alittae</name>
    <dbReference type="NCBI Taxonomy" id="3115209"/>
    <lineage>
        <taxon>Bacteria</taxon>
        <taxon>Bacillati</taxon>
        <taxon>Actinomycetota</taxon>
        <taxon>Actinomycetes</taxon>
        <taxon>Micrococcales</taxon>
        <taxon>Intrasporangiaceae</taxon>
        <taxon>Janibacter</taxon>
    </lineage>
</organism>
<reference evidence="5 6" key="1">
    <citation type="submission" date="2024-02" db="EMBL/GenBank/DDBJ databases">
        <title>Janibacter sp. nov., isolated from gut of marine sandworm.</title>
        <authorList>
            <person name="Kim B."/>
            <person name="Jun M.O."/>
            <person name="Shin N.-R."/>
        </authorList>
    </citation>
    <scope>NUCLEOTIDE SEQUENCE [LARGE SCALE GENOMIC DNA]</scope>
    <source>
        <strain evidence="5 6">A1S7</strain>
    </source>
</reference>
<sequence length="249" mass="26448">MTAPFPPIEPRGGSALWANYLRAGIGAADAHPGSAGEVVGVGGRLDPLSVLTAYRLGVFPMGLGEGGGPPMGWWSPRWRGVLLPGRAHVSRSLRRSLRRFTVTVDQSFREVVAACADPGREGAWISAAVAEAYAELHDLGWAHSVEVREAGGALVGGLYGLGVGGLFAGESMFHHATDASKVALVHLDRIIAADGDERRIIDVQWRTPHLGTLGIEEVHRREYLTRLSAALEAPSIDFGRAAPGEPPRT</sequence>
<dbReference type="Gene3D" id="3.30.70.3550">
    <property type="entry name" value="Leucyl/phenylalanyl-tRNA-protein transferase, N-terminal domain"/>
    <property type="match status" value="1"/>
</dbReference>
<evidence type="ECO:0000256" key="1">
    <source>
        <dbReference type="ARBA" id="ARBA00022490"/>
    </source>
</evidence>
<evidence type="ECO:0000256" key="2">
    <source>
        <dbReference type="ARBA" id="ARBA00022679"/>
    </source>
</evidence>